<evidence type="ECO:0000313" key="1">
    <source>
        <dbReference type="EMBL" id="QDE69451.1"/>
    </source>
</evidence>
<dbReference type="EMBL" id="CP017174">
    <property type="protein sequence ID" value="QDE69451.1"/>
    <property type="molecule type" value="Genomic_DNA"/>
</dbReference>
<gene>
    <name evidence="1" type="ORF">BHS09_22080</name>
</gene>
<accession>A0AAE6G2E4</accession>
<dbReference type="Proteomes" id="UP000320179">
    <property type="component" value="Chromosome"/>
</dbReference>
<reference evidence="1 2" key="1">
    <citation type="journal article" date="2019" name="Science">
        <title>Social genes are selection hotspots in kin groups of a soil microbe.</title>
        <authorList>
            <person name="Wielgoss S."/>
            <person name="Wolfensberger R."/>
            <person name="Sun L."/>
            <person name="Fiegna F."/>
            <person name="Velicer G.J."/>
        </authorList>
    </citation>
    <scope>NUCLEOTIDE SEQUENCE [LARGE SCALE GENOMIC DNA]</scope>
    <source>
        <strain evidence="1 2">MC3.5.9c15</strain>
    </source>
</reference>
<evidence type="ECO:0000313" key="2">
    <source>
        <dbReference type="Proteomes" id="UP000320179"/>
    </source>
</evidence>
<organism evidence="1 2">
    <name type="scientific">Myxococcus xanthus</name>
    <dbReference type="NCBI Taxonomy" id="34"/>
    <lineage>
        <taxon>Bacteria</taxon>
        <taxon>Pseudomonadati</taxon>
        <taxon>Myxococcota</taxon>
        <taxon>Myxococcia</taxon>
        <taxon>Myxococcales</taxon>
        <taxon>Cystobacterineae</taxon>
        <taxon>Myxococcaceae</taxon>
        <taxon>Myxococcus</taxon>
    </lineage>
</organism>
<proteinExistence type="predicted"/>
<name>A0AAE6G2E4_MYXXA</name>
<protein>
    <submittedName>
        <fullName evidence="1">Uncharacterized protein</fullName>
    </submittedName>
</protein>
<sequence>MFLSYLALYKILEYFYTSASESVLHQKVKAHIINPDFSHTKAKKIRDLIKIIRQFDTRLDELSALKLVLAEHFDKTELRQWIEEHETNNSPHFTEERTILNRSMRIDTSDNTIIPNIATRIYTIRNALVHNKEGEVARFVPYSGQEEVLQKEVQILLFLAEQLIIKTGKDITH</sequence>
<dbReference type="AlphaFoldDB" id="A0AAE6G2E4"/>